<comment type="subcellular location">
    <subcellularLocation>
        <location evidence="3">Cytoplasm</location>
    </subcellularLocation>
</comment>
<feature type="binding site" evidence="3">
    <location>
        <position position="303"/>
    </location>
    <ligand>
        <name>Zn(2+)</name>
        <dbReference type="ChEBI" id="CHEBI:29105"/>
    </ligand>
</feature>
<comment type="caution">
    <text evidence="7">The sequence shown here is derived from an EMBL/GenBank/DDBJ whole genome shotgun (WGS) entry which is preliminary data.</text>
</comment>
<evidence type="ECO:0000313" key="8">
    <source>
        <dbReference type="Proteomes" id="UP000235703"/>
    </source>
</evidence>
<keyword evidence="3" id="KW-0699">rRNA-binding</keyword>
<name>A0A2N6PJY6_9MICO</name>
<dbReference type="InterPro" id="IPR010914">
    <property type="entry name" value="RsgA_GTPase_dom"/>
</dbReference>
<dbReference type="GO" id="GO:0046872">
    <property type="term" value="F:metal ion binding"/>
    <property type="evidence" value="ECO:0007669"/>
    <property type="project" value="UniProtKB-KW"/>
</dbReference>
<keyword evidence="3" id="KW-0694">RNA-binding</keyword>
<dbReference type="InterPro" id="IPR004881">
    <property type="entry name" value="Ribosome_biogen_GTPase_RsgA"/>
</dbReference>
<sequence>MGRRYDDFTEDDYRPRPNRKGSRPRTKERPDYSDAPTAMVTAVDRGRYRVVVHDDDGQAPVDGPIVTCVRSSRLRRRSIVPGDRVRVVGDTSGADGTMARIVEILDRRTLLRRSADDTDPTERVLVANADQLVIVTAAADPEPSWGLIDRALVAAFDADMEPLIAVTKLDLAPIDAIGGYYAAAGVRVVACGFDASGRPHIRQLLPELTGRLSVLVGHSGVGKSTLMNEIIPAADRAIGDVNTVTGRGRHTSSSALCLPLPDSGWLIDTPGVRSFGLAHVDIDSVLTAFDELVEATAACPRGCTHLDDAPDCALDAWVAEGKAGEAGPQRLASLRRLLSGLQPPVS</sequence>
<keyword evidence="1 3" id="KW-0547">Nucleotide-binding</keyword>
<dbReference type="EC" id="3.6.1.-" evidence="3"/>
<keyword evidence="3" id="KW-0690">Ribosome biogenesis</keyword>
<dbReference type="Gene3D" id="3.40.50.300">
    <property type="entry name" value="P-loop containing nucleotide triphosphate hydrolases"/>
    <property type="match status" value="1"/>
</dbReference>
<gene>
    <name evidence="3 7" type="primary">rsgA</name>
    <name evidence="7" type="ORF">CJ198_00135</name>
</gene>
<keyword evidence="3" id="KW-0378">Hydrolase</keyword>
<organism evidence="7 8">
    <name type="scientific">Brevibacterium luteolum</name>
    <dbReference type="NCBI Taxonomy" id="199591"/>
    <lineage>
        <taxon>Bacteria</taxon>
        <taxon>Bacillati</taxon>
        <taxon>Actinomycetota</taxon>
        <taxon>Actinomycetes</taxon>
        <taxon>Micrococcales</taxon>
        <taxon>Brevibacteriaceae</taxon>
        <taxon>Brevibacterium</taxon>
    </lineage>
</organism>
<accession>A0A2N6PJY6</accession>
<dbReference type="PROSITE" id="PS50936">
    <property type="entry name" value="ENGC_GTPASE"/>
    <property type="match status" value="1"/>
</dbReference>
<keyword evidence="8" id="KW-1185">Reference proteome</keyword>
<evidence type="ECO:0000256" key="4">
    <source>
        <dbReference type="SAM" id="MobiDB-lite"/>
    </source>
</evidence>
<dbReference type="CDD" id="cd01854">
    <property type="entry name" value="YjeQ_EngC"/>
    <property type="match status" value="1"/>
</dbReference>
<feature type="region of interest" description="Disordered" evidence="4">
    <location>
        <begin position="1"/>
        <end position="36"/>
    </location>
</feature>
<dbReference type="GO" id="GO:0005737">
    <property type="term" value="C:cytoplasm"/>
    <property type="evidence" value="ECO:0007669"/>
    <property type="project" value="UniProtKB-SubCell"/>
</dbReference>
<evidence type="ECO:0000256" key="2">
    <source>
        <dbReference type="ARBA" id="ARBA00023134"/>
    </source>
</evidence>
<evidence type="ECO:0000259" key="6">
    <source>
        <dbReference type="PROSITE" id="PS51721"/>
    </source>
</evidence>
<comment type="similarity">
    <text evidence="3">Belongs to the TRAFAC class YlqF/YawG GTPase family. RsgA subfamily.</text>
</comment>
<evidence type="ECO:0000256" key="1">
    <source>
        <dbReference type="ARBA" id="ARBA00022741"/>
    </source>
</evidence>
<evidence type="ECO:0000259" key="5">
    <source>
        <dbReference type="PROSITE" id="PS50936"/>
    </source>
</evidence>
<comment type="subunit">
    <text evidence="3">Monomer. Associates with 30S ribosomal subunit, binds 16S rRNA.</text>
</comment>
<dbReference type="EMBL" id="PNFZ01000001">
    <property type="protein sequence ID" value="PMB99001.1"/>
    <property type="molecule type" value="Genomic_DNA"/>
</dbReference>
<feature type="binding site" evidence="3">
    <location>
        <position position="312"/>
    </location>
    <ligand>
        <name>Zn(2+)</name>
        <dbReference type="ChEBI" id="CHEBI:29105"/>
    </ligand>
</feature>
<feature type="binding site" evidence="3">
    <location>
        <begin position="217"/>
        <end position="225"/>
    </location>
    <ligand>
        <name>GTP</name>
        <dbReference type="ChEBI" id="CHEBI:37565"/>
    </ligand>
</feature>
<keyword evidence="3" id="KW-0479">Metal-binding</keyword>
<dbReference type="OrthoDB" id="9809485at2"/>
<keyword evidence="2 3" id="KW-0342">GTP-binding</keyword>
<dbReference type="PROSITE" id="PS51721">
    <property type="entry name" value="G_CP"/>
    <property type="match status" value="1"/>
</dbReference>
<dbReference type="Pfam" id="PF03193">
    <property type="entry name" value="RsgA_GTPase"/>
    <property type="match status" value="1"/>
</dbReference>
<dbReference type="InterPro" id="IPR030378">
    <property type="entry name" value="G_CP_dom"/>
</dbReference>
<comment type="function">
    <text evidence="3">One of several proteins that assist in the late maturation steps of the functional core of the 30S ribosomal subunit. Helps release RbfA from mature subunits. May play a role in the assembly of ribosomal proteins into the subunit. Circularly permuted GTPase that catalyzes slow GTP hydrolysis, GTPase activity is stimulated by the 30S ribosomal subunit.</text>
</comment>
<feature type="domain" description="CP-type G" evidence="6">
    <location>
        <begin position="108"/>
        <end position="275"/>
    </location>
</feature>
<dbReference type="PANTHER" id="PTHR32120:SF11">
    <property type="entry name" value="SMALL RIBOSOMAL SUBUNIT BIOGENESIS GTPASE RSGA 1, MITOCHONDRIAL-RELATED"/>
    <property type="match status" value="1"/>
</dbReference>
<dbReference type="GO" id="GO:0042274">
    <property type="term" value="P:ribosomal small subunit biogenesis"/>
    <property type="evidence" value="ECO:0007669"/>
    <property type="project" value="UniProtKB-UniRule"/>
</dbReference>
<proteinExistence type="inferred from homology"/>
<evidence type="ECO:0000256" key="3">
    <source>
        <dbReference type="HAMAP-Rule" id="MF_01820"/>
    </source>
</evidence>
<dbReference type="AlphaFoldDB" id="A0A2N6PJY6"/>
<dbReference type="RefSeq" id="WP_102159643.1">
    <property type="nucleotide sequence ID" value="NZ_PNFZ01000001.1"/>
</dbReference>
<keyword evidence="3" id="KW-0963">Cytoplasm</keyword>
<feature type="domain" description="EngC GTPase" evidence="5">
    <location>
        <begin position="127"/>
        <end position="273"/>
    </location>
</feature>
<dbReference type="NCBIfam" id="TIGR00157">
    <property type="entry name" value="ribosome small subunit-dependent GTPase A"/>
    <property type="match status" value="1"/>
</dbReference>
<feature type="compositionally biased region" description="Basic and acidic residues" evidence="4">
    <location>
        <begin position="1"/>
        <end position="15"/>
    </location>
</feature>
<dbReference type="HAMAP" id="MF_01820">
    <property type="entry name" value="GTPase_RsgA"/>
    <property type="match status" value="1"/>
</dbReference>
<dbReference type="GO" id="GO:0003924">
    <property type="term" value="F:GTPase activity"/>
    <property type="evidence" value="ECO:0007669"/>
    <property type="project" value="UniProtKB-UniRule"/>
</dbReference>
<dbReference type="InterPro" id="IPR027417">
    <property type="entry name" value="P-loop_NTPase"/>
</dbReference>
<dbReference type="GO" id="GO:0019843">
    <property type="term" value="F:rRNA binding"/>
    <property type="evidence" value="ECO:0007669"/>
    <property type="project" value="UniProtKB-KW"/>
</dbReference>
<feature type="binding site" evidence="3">
    <location>
        <begin position="167"/>
        <end position="170"/>
    </location>
    <ligand>
        <name>GTP</name>
        <dbReference type="ChEBI" id="CHEBI:37565"/>
    </ligand>
</feature>
<dbReference type="SUPFAM" id="SSF52540">
    <property type="entry name" value="P-loop containing nucleoside triphosphate hydrolases"/>
    <property type="match status" value="1"/>
</dbReference>
<dbReference type="Proteomes" id="UP000235703">
    <property type="component" value="Unassembled WGS sequence"/>
</dbReference>
<protein>
    <recommendedName>
        <fullName evidence="3">Small ribosomal subunit biogenesis GTPase RsgA</fullName>
        <ecNumber evidence="3">3.6.1.-</ecNumber>
    </recommendedName>
</protein>
<feature type="binding site" evidence="3">
    <location>
        <position position="299"/>
    </location>
    <ligand>
        <name>Zn(2+)</name>
        <dbReference type="ChEBI" id="CHEBI:29105"/>
    </ligand>
</feature>
<dbReference type="PANTHER" id="PTHR32120">
    <property type="entry name" value="SMALL RIBOSOMAL SUBUNIT BIOGENESIS GTPASE RSGA"/>
    <property type="match status" value="1"/>
</dbReference>
<reference evidence="7 8" key="1">
    <citation type="submission" date="2017-09" db="EMBL/GenBank/DDBJ databases">
        <title>Bacterial strain isolated from the female urinary microbiota.</title>
        <authorList>
            <person name="Thomas-White K."/>
            <person name="Kumar N."/>
            <person name="Forster S."/>
            <person name="Putonti C."/>
            <person name="Lawley T."/>
            <person name="Wolfe A.J."/>
        </authorList>
    </citation>
    <scope>NUCLEOTIDE SEQUENCE [LARGE SCALE GENOMIC DNA]</scope>
    <source>
        <strain evidence="7 8">UMB0680</strain>
    </source>
</reference>
<feature type="binding site" evidence="3">
    <location>
        <position position="305"/>
    </location>
    <ligand>
        <name>Zn(2+)</name>
        <dbReference type="ChEBI" id="CHEBI:29105"/>
    </ligand>
</feature>
<dbReference type="GO" id="GO:0005525">
    <property type="term" value="F:GTP binding"/>
    <property type="evidence" value="ECO:0007669"/>
    <property type="project" value="UniProtKB-UniRule"/>
</dbReference>
<keyword evidence="3" id="KW-0862">Zinc</keyword>
<evidence type="ECO:0000313" key="7">
    <source>
        <dbReference type="EMBL" id="PMB99001.1"/>
    </source>
</evidence>
<comment type="cofactor">
    <cofactor evidence="3">
        <name>Zn(2+)</name>
        <dbReference type="ChEBI" id="CHEBI:29105"/>
    </cofactor>
    <text evidence="3">Binds 1 zinc ion per subunit.</text>
</comment>